<sequence length="163" mass="17102">MTHDPPLINLSETCATVSSTEPAVCVAFTNAAQPSNINIITTQGGEEDSVNPTAILKQCITNSSSSLADRQAYPSANPQRPSALAKLDQASGTILDCPEKAKGSANPFLEANLKEDQSVSEEAGASWQALQWHSDSLSSRQTGNSGGLLNVLAVHIVSINKKL</sequence>
<reference evidence="1" key="1">
    <citation type="journal article" date="2022" name="bioRxiv">
        <title>Sequencing and chromosome-scale assembly of the giantPleurodeles waltlgenome.</title>
        <authorList>
            <person name="Brown T."/>
            <person name="Elewa A."/>
            <person name="Iarovenko S."/>
            <person name="Subramanian E."/>
            <person name="Araus A.J."/>
            <person name="Petzold A."/>
            <person name="Susuki M."/>
            <person name="Suzuki K.-i.T."/>
            <person name="Hayashi T."/>
            <person name="Toyoda A."/>
            <person name="Oliveira C."/>
            <person name="Osipova E."/>
            <person name="Leigh N.D."/>
            <person name="Simon A."/>
            <person name="Yun M.H."/>
        </authorList>
    </citation>
    <scope>NUCLEOTIDE SEQUENCE</scope>
    <source>
        <strain evidence="1">20211129_DDA</strain>
        <tissue evidence="1">Liver</tissue>
    </source>
</reference>
<keyword evidence="2" id="KW-1185">Reference proteome</keyword>
<protein>
    <submittedName>
        <fullName evidence="1">Uncharacterized protein</fullName>
    </submittedName>
</protein>
<accession>A0AAV7PC25</accession>
<dbReference type="Proteomes" id="UP001066276">
    <property type="component" value="Chromosome 7"/>
</dbReference>
<evidence type="ECO:0000313" key="1">
    <source>
        <dbReference type="EMBL" id="KAJ1125886.1"/>
    </source>
</evidence>
<dbReference type="EMBL" id="JANPWB010000011">
    <property type="protein sequence ID" value="KAJ1125886.1"/>
    <property type="molecule type" value="Genomic_DNA"/>
</dbReference>
<name>A0AAV7PC25_PLEWA</name>
<proteinExistence type="predicted"/>
<comment type="caution">
    <text evidence="1">The sequence shown here is derived from an EMBL/GenBank/DDBJ whole genome shotgun (WGS) entry which is preliminary data.</text>
</comment>
<gene>
    <name evidence="1" type="ORF">NDU88_004301</name>
</gene>
<dbReference type="AlphaFoldDB" id="A0AAV7PC25"/>
<organism evidence="1 2">
    <name type="scientific">Pleurodeles waltl</name>
    <name type="common">Iberian ribbed newt</name>
    <dbReference type="NCBI Taxonomy" id="8319"/>
    <lineage>
        <taxon>Eukaryota</taxon>
        <taxon>Metazoa</taxon>
        <taxon>Chordata</taxon>
        <taxon>Craniata</taxon>
        <taxon>Vertebrata</taxon>
        <taxon>Euteleostomi</taxon>
        <taxon>Amphibia</taxon>
        <taxon>Batrachia</taxon>
        <taxon>Caudata</taxon>
        <taxon>Salamandroidea</taxon>
        <taxon>Salamandridae</taxon>
        <taxon>Pleurodelinae</taxon>
        <taxon>Pleurodeles</taxon>
    </lineage>
</organism>
<evidence type="ECO:0000313" key="2">
    <source>
        <dbReference type="Proteomes" id="UP001066276"/>
    </source>
</evidence>